<name>W3XA50_PESFW</name>
<sequence>MPGPSSFPPKPEKKNQASWRPTPRVRESHSHPSDGGRSRATDDNSFSSIQIITKSSTHPSAQNTYNAERPPNRRDSTAALILGRLCGAHVSLPAVGRVGWDCNCFLEVMAAERYPTIKVEQQATIIPVWPSIEQDATVKSPKSDPGAGEADGSSPVTTFTTTSPSPVAAGDNAAMPRSVTLAAPAKFRGQHPPGLWESLKQEIRHLYIDEELPLKEVREIMMRKGFVATEKMYKDKFAKWGFNKNNRKKDVAKIVSHQKQRKVAGKSTVYYRNGKVVNLESYIKRAKLSPEDLLEAAEEENLPSYVRSRTPPPQSANPKPDYIQPLGYYNVRDLLFKCFRHLGARADSVLDKDSALAAYTNYPTTDLYFTIRNLRDAAWLFKEDRTREGGVLVRRAFDHLHVLVEDPNPWALCDLLMFQMGVLQYGHQTLIWKFLADYAATGKGPLEWLHNVFKALHEFFENYPIETCLEFLAEQVGVIYPLMVVQGTKKNMQLFLQGVVNSKSRHHYHIQPVRRFTLAIESQSLPRAKDVLEPENPLFRFHELFTIGLETGWKDERCLSLATELYKSETDLNSRRLSLRALAYYHMGRCRPESPAMAAANPRYGYAKQYMQQALDLAPHATFGGLSGGALREIWEDSKLLEQWHLEDGDTAAAQALVQNRQDALTRFIGSLDIPARASSPAWSAATAQSPAAWSSGQSPVPWSPGQSPVAWSSAAPSPPPHSPLLS</sequence>
<evidence type="ECO:0000256" key="1">
    <source>
        <dbReference type="SAM" id="MobiDB-lite"/>
    </source>
</evidence>
<dbReference type="AlphaFoldDB" id="W3XA50"/>
<feature type="compositionally biased region" description="Low complexity" evidence="1">
    <location>
        <begin position="153"/>
        <end position="167"/>
    </location>
</feature>
<dbReference type="OrthoDB" id="4115389at2759"/>
<dbReference type="Pfam" id="PF14420">
    <property type="entry name" value="Clr5"/>
    <property type="match status" value="1"/>
</dbReference>
<evidence type="ECO:0000259" key="2">
    <source>
        <dbReference type="Pfam" id="PF14420"/>
    </source>
</evidence>
<reference evidence="4" key="1">
    <citation type="journal article" date="2015" name="BMC Genomics">
        <title>Genomic and transcriptomic analysis of the endophytic fungus Pestalotiopsis fici reveals its lifestyle and high potential for synthesis of natural products.</title>
        <authorList>
            <person name="Wang X."/>
            <person name="Zhang X."/>
            <person name="Liu L."/>
            <person name="Xiang M."/>
            <person name="Wang W."/>
            <person name="Sun X."/>
            <person name="Che Y."/>
            <person name="Guo L."/>
            <person name="Liu G."/>
            <person name="Guo L."/>
            <person name="Wang C."/>
            <person name="Yin W.B."/>
            <person name="Stadler M."/>
            <person name="Zhang X."/>
            <person name="Liu X."/>
        </authorList>
    </citation>
    <scope>NUCLEOTIDE SEQUENCE [LARGE SCALE GENOMIC DNA]</scope>
    <source>
        <strain evidence="4">W106-1 / CGMCC3.15140</strain>
    </source>
</reference>
<dbReference type="InParanoid" id="W3XA50"/>
<dbReference type="Proteomes" id="UP000030651">
    <property type="component" value="Unassembled WGS sequence"/>
</dbReference>
<evidence type="ECO:0000313" key="4">
    <source>
        <dbReference type="Proteomes" id="UP000030651"/>
    </source>
</evidence>
<feature type="compositionally biased region" description="Polar residues" evidence="1">
    <location>
        <begin position="697"/>
        <end position="707"/>
    </location>
</feature>
<dbReference type="PANTHER" id="PTHR38788">
    <property type="entry name" value="CLR5 DOMAIN-CONTAINING PROTEIN"/>
    <property type="match status" value="1"/>
</dbReference>
<dbReference type="EMBL" id="KI912111">
    <property type="protein sequence ID" value="ETS82935.1"/>
    <property type="molecule type" value="Genomic_DNA"/>
</dbReference>
<dbReference type="OMA" id="VWESHKA"/>
<feature type="domain" description="Clr5" evidence="2">
    <location>
        <begin position="196"/>
        <end position="244"/>
    </location>
</feature>
<accession>W3XA50</accession>
<feature type="compositionally biased region" description="Basic and acidic residues" evidence="1">
    <location>
        <begin position="24"/>
        <end position="42"/>
    </location>
</feature>
<feature type="compositionally biased region" description="Polar residues" evidence="1">
    <location>
        <begin position="43"/>
        <end position="66"/>
    </location>
</feature>
<keyword evidence="4" id="KW-1185">Reference proteome</keyword>
<gene>
    <name evidence="3" type="ORF">PFICI_04811</name>
</gene>
<organism evidence="3 4">
    <name type="scientific">Pestalotiopsis fici (strain W106-1 / CGMCC3.15140)</name>
    <dbReference type="NCBI Taxonomy" id="1229662"/>
    <lineage>
        <taxon>Eukaryota</taxon>
        <taxon>Fungi</taxon>
        <taxon>Dikarya</taxon>
        <taxon>Ascomycota</taxon>
        <taxon>Pezizomycotina</taxon>
        <taxon>Sordariomycetes</taxon>
        <taxon>Xylariomycetidae</taxon>
        <taxon>Amphisphaeriales</taxon>
        <taxon>Sporocadaceae</taxon>
        <taxon>Pestalotiopsis</taxon>
    </lineage>
</organism>
<dbReference type="InterPro" id="IPR025676">
    <property type="entry name" value="Clr5_dom"/>
</dbReference>
<proteinExistence type="predicted"/>
<dbReference type="PANTHER" id="PTHR38788:SF3">
    <property type="entry name" value="CLR5 DOMAIN-CONTAINING PROTEIN"/>
    <property type="match status" value="1"/>
</dbReference>
<feature type="region of interest" description="Disordered" evidence="1">
    <location>
        <begin position="1"/>
        <end position="73"/>
    </location>
</feature>
<protein>
    <recommendedName>
        <fullName evidence="2">Clr5 domain-containing protein</fullName>
    </recommendedName>
</protein>
<dbReference type="RefSeq" id="XP_007831583.1">
    <property type="nucleotide sequence ID" value="XM_007833392.1"/>
</dbReference>
<feature type="compositionally biased region" description="Pro residues" evidence="1">
    <location>
        <begin position="717"/>
        <end position="727"/>
    </location>
</feature>
<feature type="compositionally biased region" description="Low complexity" evidence="1">
    <location>
        <begin position="685"/>
        <end position="696"/>
    </location>
</feature>
<feature type="region of interest" description="Disordered" evidence="1">
    <location>
        <begin position="136"/>
        <end position="172"/>
    </location>
</feature>
<dbReference type="GeneID" id="19269824"/>
<dbReference type="HOGENOM" id="CLU_380871_0_0_1"/>
<evidence type="ECO:0000313" key="3">
    <source>
        <dbReference type="EMBL" id="ETS82935.1"/>
    </source>
</evidence>
<dbReference type="eggNOG" id="ENOG502RZNG">
    <property type="taxonomic scope" value="Eukaryota"/>
</dbReference>
<feature type="region of interest" description="Disordered" evidence="1">
    <location>
        <begin position="685"/>
        <end position="727"/>
    </location>
</feature>
<dbReference type="KEGG" id="pfy:PFICI_04811"/>